<name>A0A5C1YI38_9MICO</name>
<evidence type="ECO:0000256" key="3">
    <source>
        <dbReference type="SAM" id="Phobius"/>
    </source>
</evidence>
<feature type="transmembrane region" description="Helical" evidence="3">
    <location>
        <begin position="155"/>
        <end position="177"/>
    </location>
</feature>
<keyword evidence="4" id="KW-0378">Hydrolase</keyword>
<dbReference type="EMBL" id="CP043505">
    <property type="protein sequence ID" value="QEO14769.1"/>
    <property type="molecule type" value="Genomic_DNA"/>
</dbReference>
<feature type="region of interest" description="Disordered" evidence="2">
    <location>
        <begin position="1"/>
        <end position="20"/>
    </location>
</feature>
<dbReference type="OrthoDB" id="5241786at2"/>
<accession>A0A5C1YI38</accession>
<dbReference type="InterPro" id="IPR001733">
    <property type="entry name" value="Peptidase_S26B"/>
</dbReference>
<evidence type="ECO:0000256" key="2">
    <source>
        <dbReference type="SAM" id="MobiDB-lite"/>
    </source>
</evidence>
<keyword evidence="5" id="KW-1185">Reference proteome</keyword>
<feature type="transmembrane region" description="Helical" evidence="3">
    <location>
        <begin position="39"/>
        <end position="61"/>
    </location>
</feature>
<feature type="transmembrane region" description="Helical" evidence="3">
    <location>
        <begin position="197"/>
        <end position="220"/>
    </location>
</feature>
<dbReference type="AlphaFoldDB" id="A0A5C1YI38"/>
<dbReference type="EC" id="3.4.21.89" evidence="1"/>
<protein>
    <recommendedName>
        <fullName evidence="1">Signal peptidase I</fullName>
        <ecNumber evidence="1">3.4.21.89</ecNumber>
    </recommendedName>
</protein>
<reference evidence="4 5" key="1">
    <citation type="submission" date="2019-09" db="EMBL/GenBank/DDBJ databases">
        <title>Genome sequencing of strain KACC 19306.</title>
        <authorList>
            <person name="Heo J."/>
            <person name="Kim S.-J."/>
            <person name="Kim J.-S."/>
            <person name="Hong S.-B."/>
            <person name="Kwon S.-W."/>
        </authorList>
    </citation>
    <scope>NUCLEOTIDE SEQUENCE [LARGE SCALE GENOMIC DNA]</scope>
    <source>
        <strain evidence="4 5">KACC 19306</strain>
    </source>
</reference>
<evidence type="ECO:0000313" key="5">
    <source>
        <dbReference type="Proteomes" id="UP000324678"/>
    </source>
</evidence>
<dbReference type="KEGG" id="ail:FLP10_10370"/>
<dbReference type="GO" id="GO:0009003">
    <property type="term" value="F:signal peptidase activity"/>
    <property type="evidence" value="ECO:0007669"/>
    <property type="project" value="UniProtKB-EC"/>
</dbReference>
<dbReference type="CDD" id="cd06462">
    <property type="entry name" value="Peptidase_S24_S26"/>
    <property type="match status" value="1"/>
</dbReference>
<proteinExistence type="predicted"/>
<evidence type="ECO:0000313" key="4">
    <source>
        <dbReference type="EMBL" id="QEO14769.1"/>
    </source>
</evidence>
<dbReference type="GO" id="GO:0004252">
    <property type="term" value="F:serine-type endopeptidase activity"/>
    <property type="evidence" value="ECO:0007669"/>
    <property type="project" value="UniProtKB-UniRule"/>
</dbReference>
<dbReference type="GO" id="GO:0016020">
    <property type="term" value="C:membrane"/>
    <property type="evidence" value="ECO:0007669"/>
    <property type="project" value="UniProtKB-UniRule"/>
</dbReference>
<dbReference type="NCBIfam" id="TIGR02228">
    <property type="entry name" value="sigpep_I_arch"/>
    <property type="match status" value="1"/>
</dbReference>
<gene>
    <name evidence="4" type="ORF">FLP10_10370</name>
</gene>
<sequence>MALNTVTARAPSPRQRTRSRTPISLLPWPSVVRIALSRALVTLVATLAVIAVAPQVFGLMATTVMSDSMAPVIRAGDVALSLPVEPDVIAEGQVVLFPDPSGADRLMLHRVADIDDDGMLRTKGDANESADSTLVDPADVVGVGVILVPLVGLPVVWAAAGAWWLVALAVIVMAVALRGMFRPVAEPDRRNRSPVRLALELTAAALAVVLGVVLVCAGVGRGASAAWTAQTATGASTWDTNPRGPATCRVTAVNVAPGSIGINVQNDSEAPIPGPVTISWRYTGNQEFGTGWSGGLDTFEQFDEGDGRLVVGTIAGGIWPWEVHWIGGSLTPAGTEPEELDWLMVNDTVCTRVPANPAPEPDPVTPDVLGLAVRTDRGTPWQ</sequence>
<keyword evidence="3" id="KW-0812">Transmembrane</keyword>
<dbReference type="Proteomes" id="UP000324678">
    <property type="component" value="Chromosome"/>
</dbReference>
<organism evidence="4 5">
    <name type="scientific">Agromyces intestinalis</name>
    <dbReference type="NCBI Taxonomy" id="2592652"/>
    <lineage>
        <taxon>Bacteria</taxon>
        <taxon>Bacillati</taxon>
        <taxon>Actinomycetota</taxon>
        <taxon>Actinomycetes</taxon>
        <taxon>Micrococcales</taxon>
        <taxon>Microbacteriaceae</taxon>
        <taxon>Agromyces</taxon>
    </lineage>
</organism>
<keyword evidence="3" id="KW-0472">Membrane</keyword>
<keyword evidence="3" id="KW-1133">Transmembrane helix</keyword>
<evidence type="ECO:0000256" key="1">
    <source>
        <dbReference type="NCBIfam" id="TIGR02228"/>
    </source>
</evidence>
<dbReference type="GO" id="GO:0006465">
    <property type="term" value="P:signal peptide processing"/>
    <property type="evidence" value="ECO:0007669"/>
    <property type="project" value="UniProtKB-UniRule"/>
</dbReference>